<protein>
    <submittedName>
        <fullName evidence="1">Uncharacterized protein</fullName>
    </submittedName>
</protein>
<evidence type="ECO:0000313" key="2">
    <source>
        <dbReference type="Proteomes" id="UP000019331"/>
    </source>
</evidence>
<sequence length="33" mass="3929">MTKKLLTQKITNNFLLTKNFVYEKITSVNKKLQ</sequence>
<organism evidence="1 2">
    <name type="scientific">Borrelia parkeri SLO</name>
    <dbReference type="NCBI Taxonomy" id="1313294"/>
    <lineage>
        <taxon>Bacteria</taxon>
        <taxon>Pseudomonadati</taxon>
        <taxon>Spirochaetota</taxon>
        <taxon>Spirochaetia</taxon>
        <taxon>Spirochaetales</taxon>
        <taxon>Borreliaceae</taxon>
        <taxon>Borrelia</taxon>
    </lineage>
</organism>
<proteinExistence type="predicted"/>
<dbReference type="EMBL" id="CP005851">
    <property type="protein sequence ID" value="AHH09740.1"/>
    <property type="molecule type" value="Genomic_DNA"/>
</dbReference>
<gene>
    <name evidence="1" type="ORF">BPA_0900009</name>
</gene>
<dbReference type="Proteomes" id="UP000019331">
    <property type="component" value="Chromosome"/>
</dbReference>
<evidence type="ECO:0000313" key="1">
    <source>
        <dbReference type="EMBL" id="AHH09740.1"/>
    </source>
</evidence>
<keyword evidence="2" id="KW-1185">Reference proteome</keyword>
<accession>A0ABN4C6S3</accession>
<name>A0ABN4C6S3_BORPR</name>
<reference evidence="1" key="1">
    <citation type="submission" date="2016-10" db="EMBL/GenBank/DDBJ databases">
        <title>Comparative Genomics of Relapsing Fever Spirochetes.</title>
        <authorList>
            <person name="Schwan T.G."/>
            <person name="Raffel S.J."/>
            <person name="Porcella S.F."/>
            <person name="Martens C.A."/>
            <person name="Bruno D.P."/>
            <person name="Ricklefs S.M."/>
            <person name="Barbian K.B."/>
        </authorList>
    </citation>
    <scope>NUCLEOTIDE SEQUENCE</scope>
    <source>
        <strain evidence="1">SLO</strain>
    </source>
</reference>